<dbReference type="HAMAP" id="MF_00735">
    <property type="entry name" value="Methyltr_PrmA"/>
    <property type="match status" value="1"/>
</dbReference>
<evidence type="ECO:0000313" key="8">
    <source>
        <dbReference type="Proteomes" id="UP000289184"/>
    </source>
</evidence>
<organism evidence="7 8">
    <name type="scientific">Achromobacter agilis</name>
    <dbReference type="NCBI Taxonomy" id="1353888"/>
    <lineage>
        <taxon>Bacteria</taxon>
        <taxon>Pseudomonadati</taxon>
        <taxon>Pseudomonadota</taxon>
        <taxon>Betaproteobacteria</taxon>
        <taxon>Burkholderiales</taxon>
        <taxon>Alcaligenaceae</taxon>
        <taxon>Achromobacter</taxon>
    </lineage>
</organism>
<comment type="function">
    <text evidence="6">Methylates ribosomal protein L11.</text>
</comment>
<dbReference type="EC" id="2.1.1.-" evidence="6"/>
<dbReference type="GO" id="GO:0005840">
    <property type="term" value="C:ribosome"/>
    <property type="evidence" value="ECO:0007669"/>
    <property type="project" value="UniProtKB-KW"/>
</dbReference>
<evidence type="ECO:0000256" key="1">
    <source>
        <dbReference type="ARBA" id="ARBA00009741"/>
    </source>
</evidence>
<dbReference type="Pfam" id="PF06325">
    <property type="entry name" value="PrmA"/>
    <property type="match status" value="1"/>
</dbReference>
<evidence type="ECO:0000256" key="4">
    <source>
        <dbReference type="ARBA" id="ARBA00022679"/>
    </source>
</evidence>
<keyword evidence="8" id="KW-1185">Reference proteome</keyword>
<sequence>MPRPVGQMEETIMRELVLHCLEAQAEALSDALLEAGVLSVSVEDADLGTDDERPLFGEPGTEPDVQAWDRNRVVALLPDGADPEQIMAEAAEAGELDPALFAGWSLRDVPDADWVRLTQSQFGPIHIAERLWIVPSWHRDNPDVPGFEPEAATQEGAIHIELDPGLAFGTGSHPTTHLCLAWLESELPQGATLLDYGCGSGILAIAARKLGAGPTLAVDIDAQAVQSTAFNAEVNRVELQAMLPDALPEGTFGVVVANILSNPLKVLAPMLAGRVAEGGHLVLSGVLERQAEEVAAAYAPWIAMSVWRARDGWVCLHGQKA</sequence>
<evidence type="ECO:0000313" key="7">
    <source>
        <dbReference type="EMBL" id="SSW70278.1"/>
    </source>
</evidence>
<name>A0A446CQZ9_9BURK</name>
<dbReference type="Gene3D" id="3.40.50.150">
    <property type="entry name" value="Vaccinia Virus protein VP39"/>
    <property type="match status" value="1"/>
</dbReference>
<proteinExistence type="inferred from homology"/>
<evidence type="ECO:0000256" key="3">
    <source>
        <dbReference type="ARBA" id="ARBA00022603"/>
    </source>
</evidence>
<dbReference type="SUPFAM" id="SSF53335">
    <property type="entry name" value="S-adenosyl-L-methionine-dependent methyltransferases"/>
    <property type="match status" value="1"/>
</dbReference>
<feature type="binding site" evidence="6">
    <location>
        <position position="258"/>
    </location>
    <ligand>
        <name>S-adenosyl-L-methionine</name>
        <dbReference type="ChEBI" id="CHEBI:59789"/>
    </ligand>
</feature>
<keyword evidence="3 6" id="KW-0489">Methyltransferase</keyword>
<feature type="binding site" evidence="6">
    <location>
        <position position="176"/>
    </location>
    <ligand>
        <name>S-adenosyl-L-methionine</name>
        <dbReference type="ChEBI" id="CHEBI:59789"/>
    </ligand>
</feature>
<gene>
    <name evidence="7" type="primary">prmA_1</name>
    <name evidence="6" type="synonym">prmA</name>
    <name evidence="7" type="ORF">AGI3411_04583</name>
</gene>
<feature type="binding site" evidence="6">
    <location>
        <position position="197"/>
    </location>
    <ligand>
        <name>S-adenosyl-L-methionine</name>
        <dbReference type="ChEBI" id="CHEBI:59789"/>
    </ligand>
</feature>
<dbReference type="CDD" id="cd02440">
    <property type="entry name" value="AdoMet_MTases"/>
    <property type="match status" value="1"/>
</dbReference>
<evidence type="ECO:0000256" key="6">
    <source>
        <dbReference type="HAMAP-Rule" id="MF_00735"/>
    </source>
</evidence>
<dbReference type="InterPro" id="IPR050078">
    <property type="entry name" value="Ribosomal_L11_MeTrfase_PrmA"/>
</dbReference>
<dbReference type="InterPro" id="IPR004498">
    <property type="entry name" value="Ribosomal_PrmA_MeTrfase"/>
</dbReference>
<protein>
    <recommendedName>
        <fullName evidence="6">Ribosomal protein L11 methyltransferase</fullName>
        <shortName evidence="6">L11 Mtase</shortName>
        <ecNumber evidence="6">2.1.1.-</ecNumber>
    </recommendedName>
</protein>
<evidence type="ECO:0000256" key="2">
    <source>
        <dbReference type="ARBA" id="ARBA00022490"/>
    </source>
</evidence>
<dbReference type="AlphaFoldDB" id="A0A446CQZ9"/>
<dbReference type="NCBIfam" id="TIGR00406">
    <property type="entry name" value="prmA"/>
    <property type="match status" value="1"/>
</dbReference>
<reference evidence="7 8" key="1">
    <citation type="submission" date="2018-07" db="EMBL/GenBank/DDBJ databases">
        <authorList>
            <person name="Peeters C."/>
        </authorList>
    </citation>
    <scope>NUCLEOTIDE SEQUENCE [LARGE SCALE GENOMIC DNA]</scope>
    <source>
        <strain evidence="7 8">LMG 3411</strain>
    </source>
</reference>
<comment type="subcellular location">
    <subcellularLocation>
        <location evidence="6">Cytoplasm</location>
    </subcellularLocation>
</comment>
<comment type="similarity">
    <text evidence="1 6">Belongs to the methyltransferase superfamily. PrmA family.</text>
</comment>
<dbReference type="GO" id="GO:0016279">
    <property type="term" value="F:protein-lysine N-methyltransferase activity"/>
    <property type="evidence" value="ECO:0007669"/>
    <property type="project" value="TreeGrafter"/>
</dbReference>
<dbReference type="PANTHER" id="PTHR43648">
    <property type="entry name" value="ELECTRON TRANSFER FLAVOPROTEIN BETA SUBUNIT LYSINE METHYLTRANSFERASE"/>
    <property type="match status" value="1"/>
</dbReference>
<feature type="binding site" evidence="6">
    <location>
        <position position="219"/>
    </location>
    <ligand>
        <name>S-adenosyl-L-methionine</name>
        <dbReference type="ChEBI" id="CHEBI:59789"/>
    </ligand>
</feature>
<accession>A0A446CQZ9</accession>
<dbReference type="InterPro" id="IPR029063">
    <property type="entry name" value="SAM-dependent_MTases_sf"/>
</dbReference>
<comment type="catalytic activity">
    <reaction evidence="6">
        <text>L-lysyl-[protein] + 3 S-adenosyl-L-methionine = N(6),N(6),N(6)-trimethyl-L-lysyl-[protein] + 3 S-adenosyl-L-homocysteine + 3 H(+)</text>
        <dbReference type="Rhea" id="RHEA:54192"/>
        <dbReference type="Rhea" id="RHEA-COMP:9752"/>
        <dbReference type="Rhea" id="RHEA-COMP:13826"/>
        <dbReference type="ChEBI" id="CHEBI:15378"/>
        <dbReference type="ChEBI" id="CHEBI:29969"/>
        <dbReference type="ChEBI" id="CHEBI:57856"/>
        <dbReference type="ChEBI" id="CHEBI:59789"/>
        <dbReference type="ChEBI" id="CHEBI:61961"/>
    </reaction>
</comment>
<keyword evidence="2 6" id="KW-0963">Cytoplasm</keyword>
<keyword evidence="5 6" id="KW-0949">S-adenosyl-L-methionine</keyword>
<keyword evidence="4 6" id="KW-0808">Transferase</keyword>
<dbReference type="PANTHER" id="PTHR43648:SF1">
    <property type="entry name" value="ELECTRON TRANSFER FLAVOPROTEIN BETA SUBUNIT LYSINE METHYLTRANSFERASE"/>
    <property type="match status" value="1"/>
</dbReference>
<keyword evidence="7" id="KW-0689">Ribosomal protein</keyword>
<keyword evidence="7" id="KW-0687">Ribonucleoprotein</keyword>
<dbReference type="Proteomes" id="UP000289184">
    <property type="component" value="Unassembled WGS sequence"/>
</dbReference>
<dbReference type="GO" id="GO:0005829">
    <property type="term" value="C:cytosol"/>
    <property type="evidence" value="ECO:0007669"/>
    <property type="project" value="TreeGrafter"/>
</dbReference>
<evidence type="ECO:0000256" key="5">
    <source>
        <dbReference type="ARBA" id="ARBA00022691"/>
    </source>
</evidence>
<dbReference type="GO" id="GO:0032259">
    <property type="term" value="P:methylation"/>
    <property type="evidence" value="ECO:0007669"/>
    <property type="project" value="UniProtKB-KW"/>
</dbReference>
<dbReference type="PIRSF" id="PIRSF000401">
    <property type="entry name" value="RPL11_MTase"/>
    <property type="match status" value="1"/>
</dbReference>
<dbReference type="EMBL" id="UFQB01000023">
    <property type="protein sequence ID" value="SSW70278.1"/>
    <property type="molecule type" value="Genomic_DNA"/>
</dbReference>